<evidence type="ECO:0000313" key="2">
    <source>
        <dbReference type="EMBL" id="MFC4892158.1"/>
    </source>
</evidence>
<gene>
    <name evidence="2" type="ORF">ACFPDQ_03745</name>
</gene>
<accession>A0ABV9TBJ0</accession>
<dbReference type="NCBIfam" id="NF041244">
    <property type="entry name" value="IglI_fam"/>
    <property type="match status" value="1"/>
</dbReference>
<proteinExistence type="predicted"/>
<sequence>MSELINILEDSSINTLERINPVNNLQLYAKYENAEYQAFLTKLIENVEDSNNIDIYSLFIALNSEICLNLDNLNSIPDIINKYLIFVENNFENISPKDSSQKNELSEKGINLFISVIDSNFSEISNNLEISNSFIELVIKDIESLISFFESNSIKYNKTLKQQLISTLKKVEASIVTDTSEEDNSKTIEPSKKKNLRNKADSKRQLNSSQNQNFRSHKWLTLIEKIEVLKELIENERIFETSIVYDDIQNLLVNFDPKEYFPEIFFPLYKKVAPYIKDIHKNIDLYSSSIQWSIAKKMYNIDYNEFLENYEKMPENKLINTPLAESHFYGTSSEAQDYSKEENRILSDEEAYKEDISINNKPSSKNKELSTKFKQSNQEYLDNNENNVDEDSYSYNDEGYNSKEESEEDLNKLFDF</sequence>
<organism evidence="2 3">
    <name type="scientific">Pseudofrancisella aestuarii</name>
    <dbReference type="NCBI Taxonomy" id="2670347"/>
    <lineage>
        <taxon>Bacteria</taxon>
        <taxon>Pseudomonadati</taxon>
        <taxon>Pseudomonadota</taxon>
        <taxon>Gammaproteobacteria</taxon>
        <taxon>Thiotrichales</taxon>
        <taxon>Francisellaceae</taxon>
        <taxon>Pseudofrancisella</taxon>
    </lineage>
</organism>
<reference evidence="3" key="1">
    <citation type="journal article" date="2019" name="Int. J. Syst. Evol. Microbiol.">
        <title>The Global Catalogue of Microorganisms (GCM) 10K type strain sequencing project: providing services to taxonomists for standard genome sequencing and annotation.</title>
        <authorList>
            <consortium name="The Broad Institute Genomics Platform"/>
            <consortium name="The Broad Institute Genome Sequencing Center for Infectious Disease"/>
            <person name="Wu L."/>
            <person name="Ma J."/>
        </authorList>
    </citation>
    <scope>NUCLEOTIDE SEQUENCE [LARGE SCALE GENOMIC DNA]</scope>
    <source>
        <strain evidence="3">CGMCC 1.13718</strain>
    </source>
</reference>
<comment type="caution">
    <text evidence="2">The sequence shown here is derived from an EMBL/GenBank/DDBJ whole genome shotgun (WGS) entry which is preliminary data.</text>
</comment>
<dbReference type="Proteomes" id="UP001595926">
    <property type="component" value="Unassembled WGS sequence"/>
</dbReference>
<feature type="compositionally biased region" description="Basic and acidic residues" evidence="1">
    <location>
        <begin position="183"/>
        <end position="204"/>
    </location>
</feature>
<name>A0ABV9TBJ0_9GAMM</name>
<feature type="region of interest" description="Disordered" evidence="1">
    <location>
        <begin position="359"/>
        <end position="416"/>
    </location>
</feature>
<feature type="compositionally biased region" description="Basic and acidic residues" evidence="1">
    <location>
        <begin position="400"/>
        <end position="416"/>
    </location>
</feature>
<feature type="compositionally biased region" description="Polar residues" evidence="1">
    <location>
        <begin position="372"/>
        <end position="386"/>
    </location>
</feature>
<evidence type="ECO:0000256" key="1">
    <source>
        <dbReference type="SAM" id="MobiDB-lite"/>
    </source>
</evidence>
<keyword evidence="3" id="KW-1185">Reference proteome</keyword>
<feature type="region of interest" description="Disordered" evidence="1">
    <location>
        <begin position="179"/>
        <end position="210"/>
    </location>
</feature>
<dbReference type="RefSeq" id="WP_119331269.1">
    <property type="nucleotide sequence ID" value="NZ_JBHSJH010000001.1"/>
</dbReference>
<protein>
    <submittedName>
        <fullName evidence="2">Type VI secretion system protein IglI family protein</fullName>
    </submittedName>
</protein>
<dbReference type="EMBL" id="JBHSJH010000001">
    <property type="protein sequence ID" value="MFC4892158.1"/>
    <property type="molecule type" value="Genomic_DNA"/>
</dbReference>
<evidence type="ECO:0000313" key="3">
    <source>
        <dbReference type="Proteomes" id="UP001595926"/>
    </source>
</evidence>